<evidence type="ECO:0000256" key="1">
    <source>
        <dbReference type="ARBA" id="ARBA00010088"/>
    </source>
</evidence>
<dbReference type="GO" id="GO:0008233">
    <property type="term" value="F:peptidase activity"/>
    <property type="evidence" value="ECO:0007669"/>
    <property type="project" value="InterPro"/>
</dbReference>
<dbReference type="InterPro" id="IPR002410">
    <property type="entry name" value="Peptidase_S33"/>
</dbReference>
<dbReference type="SUPFAM" id="SSF53474">
    <property type="entry name" value="alpha/beta-Hydrolases"/>
    <property type="match status" value="1"/>
</dbReference>
<dbReference type="EC" id="3.5.1.101" evidence="4"/>
<dbReference type="Pfam" id="PF00561">
    <property type="entry name" value="Abhydrolase_1"/>
    <property type="match status" value="1"/>
</dbReference>
<evidence type="ECO:0000256" key="2">
    <source>
        <dbReference type="ARBA" id="ARBA00022801"/>
    </source>
</evidence>
<keyword evidence="2 4" id="KW-0378">Hydrolase</keyword>
<keyword evidence="5" id="KW-1185">Reference proteome</keyword>
<protein>
    <submittedName>
        <fullName evidence="4">L-amino acid amidase</fullName>
        <ecNumber evidence="4">3.5.1.101</ecNumber>
    </submittedName>
</protein>
<dbReference type="InterPro" id="IPR029058">
    <property type="entry name" value="AB_hydrolase_fold"/>
</dbReference>
<dbReference type="EMBL" id="MCRJ01000053">
    <property type="protein sequence ID" value="ODN70359.1"/>
    <property type="molecule type" value="Genomic_DNA"/>
</dbReference>
<reference evidence="4 5" key="1">
    <citation type="submission" date="2016-07" db="EMBL/GenBank/DDBJ databases">
        <title>Draft Genome Sequence of Methylobrevis pamukkalensis PK2.</title>
        <authorList>
            <person name="Vasilenko O.V."/>
            <person name="Doronina N.V."/>
            <person name="Shmareva M.N."/>
            <person name="Tarlachkov S.V."/>
            <person name="Mustakhimov I."/>
            <person name="Trotsenko Y.A."/>
        </authorList>
    </citation>
    <scope>NUCLEOTIDE SEQUENCE [LARGE SCALE GENOMIC DNA]</scope>
    <source>
        <strain evidence="4 5">PK2</strain>
    </source>
</reference>
<dbReference type="Gene3D" id="3.40.50.1820">
    <property type="entry name" value="alpha/beta hydrolase"/>
    <property type="match status" value="1"/>
</dbReference>
<proteinExistence type="inferred from homology"/>
<dbReference type="Proteomes" id="UP000094622">
    <property type="component" value="Unassembled WGS sequence"/>
</dbReference>
<comment type="similarity">
    <text evidence="1">Belongs to the peptidase S33 family.</text>
</comment>
<dbReference type="PRINTS" id="PR00793">
    <property type="entry name" value="PROAMNOPTASE"/>
</dbReference>
<accession>A0A1E3H1Z6</accession>
<sequence>MSESSSVSVPAAVEGFAPFGEWKTWYRVTGDLAGPKTPLIVLHGGPGCTHDYVDSFKDLAATGRAVIHYDQIGNGHSTHLPEKGGDFWTPALFMAELDNLIDHLACAAPIACSASPGAACSARNSRSRSLKA</sequence>
<dbReference type="PATRIC" id="fig|1439726.3.peg.2459"/>
<comment type="caution">
    <text evidence="4">The sequence shown here is derived from an EMBL/GenBank/DDBJ whole genome shotgun (WGS) entry which is preliminary data.</text>
</comment>
<evidence type="ECO:0000313" key="5">
    <source>
        <dbReference type="Proteomes" id="UP000094622"/>
    </source>
</evidence>
<evidence type="ECO:0000313" key="4">
    <source>
        <dbReference type="EMBL" id="ODN70359.1"/>
    </source>
</evidence>
<dbReference type="InterPro" id="IPR000073">
    <property type="entry name" value="AB_hydrolase_1"/>
</dbReference>
<feature type="domain" description="AB hydrolase-1" evidence="3">
    <location>
        <begin position="38"/>
        <end position="88"/>
    </location>
</feature>
<organism evidence="4 5">
    <name type="scientific">Methylobrevis pamukkalensis</name>
    <dbReference type="NCBI Taxonomy" id="1439726"/>
    <lineage>
        <taxon>Bacteria</taxon>
        <taxon>Pseudomonadati</taxon>
        <taxon>Pseudomonadota</taxon>
        <taxon>Alphaproteobacteria</taxon>
        <taxon>Hyphomicrobiales</taxon>
        <taxon>Pleomorphomonadaceae</taxon>
        <taxon>Methylobrevis</taxon>
    </lineage>
</organism>
<name>A0A1E3H1Z6_9HYPH</name>
<dbReference type="GO" id="GO:0006508">
    <property type="term" value="P:proteolysis"/>
    <property type="evidence" value="ECO:0007669"/>
    <property type="project" value="InterPro"/>
</dbReference>
<evidence type="ECO:0000259" key="3">
    <source>
        <dbReference type="Pfam" id="PF00561"/>
    </source>
</evidence>
<gene>
    <name evidence="4" type="primary">laaA_2</name>
    <name evidence="4" type="ORF">A6302_02337</name>
</gene>
<dbReference type="AlphaFoldDB" id="A0A1E3H1Z6"/>